<evidence type="ECO:0000256" key="7">
    <source>
        <dbReference type="ARBA" id="ARBA00023224"/>
    </source>
</evidence>
<feature type="domain" description="HAMP" evidence="13">
    <location>
        <begin position="311"/>
        <end position="366"/>
    </location>
</feature>
<dbReference type="PANTHER" id="PTHR32089:SF112">
    <property type="entry name" value="LYSOZYME-LIKE PROTEIN-RELATED"/>
    <property type="match status" value="1"/>
</dbReference>
<protein>
    <submittedName>
        <fullName evidence="14">Methyl-accepting chemotaxis protein</fullName>
    </submittedName>
</protein>
<dbReference type="InterPro" id="IPR033479">
    <property type="entry name" value="dCache_1"/>
</dbReference>
<dbReference type="SMART" id="SM00304">
    <property type="entry name" value="HAMP"/>
    <property type="match status" value="1"/>
</dbReference>
<dbReference type="Pfam" id="PF02743">
    <property type="entry name" value="dCache_1"/>
    <property type="match status" value="1"/>
</dbReference>
<comment type="similarity">
    <text evidence="8">Belongs to the methyl-accepting chemotaxis (MCP) protein family.</text>
</comment>
<keyword evidence="4 11" id="KW-0812">Transmembrane</keyword>
<evidence type="ECO:0000256" key="2">
    <source>
        <dbReference type="ARBA" id="ARBA00022475"/>
    </source>
</evidence>
<dbReference type="CDD" id="cd11386">
    <property type="entry name" value="MCP_signal"/>
    <property type="match status" value="1"/>
</dbReference>
<proteinExistence type="inferred from homology"/>
<evidence type="ECO:0000256" key="6">
    <source>
        <dbReference type="ARBA" id="ARBA00023136"/>
    </source>
</evidence>
<keyword evidence="3" id="KW-0145">Chemotaxis</keyword>
<name>A0ABN1JC08_9CLOT</name>
<dbReference type="SUPFAM" id="SSF103190">
    <property type="entry name" value="Sensory domain-like"/>
    <property type="match status" value="1"/>
</dbReference>
<feature type="transmembrane region" description="Helical" evidence="11">
    <location>
        <begin position="287"/>
        <end position="309"/>
    </location>
</feature>
<dbReference type="Proteomes" id="UP001501510">
    <property type="component" value="Unassembled WGS sequence"/>
</dbReference>
<keyword evidence="5 11" id="KW-1133">Transmembrane helix</keyword>
<dbReference type="PANTHER" id="PTHR32089">
    <property type="entry name" value="METHYL-ACCEPTING CHEMOTAXIS PROTEIN MCPB"/>
    <property type="match status" value="1"/>
</dbReference>
<dbReference type="InterPro" id="IPR003660">
    <property type="entry name" value="HAMP_dom"/>
</dbReference>
<dbReference type="CDD" id="cd12914">
    <property type="entry name" value="PDC1_DGC_like"/>
    <property type="match status" value="1"/>
</dbReference>
<dbReference type="PROSITE" id="PS50111">
    <property type="entry name" value="CHEMOTAXIS_TRANSDUC_2"/>
    <property type="match status" value="1"/>
</dbReference>
<dbReference type="CDD" id="cd06225">
    <property type="entry name" value="HAMP"/>
    <property type="match status" value="1"/>
</dbReference>
<keyword evidence="2" id="KW-1003">Cell membrane</keyword>
<evidence type="ECO:0000313" key="15">
    <source>
        <dbReference type="Proteomes" id="UP001501510"/>
    </source>
</evidence>
<evidence type="ECO:0000313" key="14">
    <source>
        <dbReference type="EMBL" id="GAA0735154.1"/>
    </source>
</evidence>
<dbReference type="CDD" id="cd12912">
    <property type="entry name" value="PDC2_MCP_like"/>
    <property type="match status" value="1"/>
</dbReference>
<dbReference type="SMART" id="SM00283">
    <property type="entry name" value="MA"/>
    <property type="match status" value="1"/>
</dbReference>
<feature type="region of interest" description="Disordered" evidence="10">
    <location>
        <begin position="675"/>
        <end position="695"/>
    </location>
</feature>
<comment type="caution">
    <text evidence="14">The sequence shown here is derived from an EMBL/GenBank/DDBJ whole genome shotgun (WGS) entry which is preliminary data.</text>
</comment>
<dbReference type="Gene3D" id="3.30.450.20">
    <property type="entry name" value="PAS domain"/>
    <property type="match status" value="1"/>
</dbReference>
<feature type="transmembrane region" description="Helical" evidence="11">
    <location>
        <begin position="14"/>
        <end position="36"/>
    </location>
</feature>
<accession>A0ABN1JC08</accession>
<feature type="domain" description="Methyl-accepting transducer" evidence="12">
    <location>
        <begin position="385"/>
        <end position="635"/>
    </location>
</feature>
<dbReference type="EMBL" id="BAAACG010000006">
    <property type="protein sequence ID" value="GAA0735154.1"/>
    <property type="molecule type" value="Genomic_DNA"/>
</dbReference>
<comment type="subcellular location">
    <subcellularLocation>
        <location evidence="1">Cell membrane</location>
        <topology evidence="1">Multi-pass membrane protein</topology>
    </subcellularLocation>
</comment>
<evidence type="ECO:0000259" key="13">
    <source>
        <dbReference type="PROSITE" id="PS50885"/>
    </source>
</evidence>
<evidence type="ECO:0000256" key="5">
    <source>
        <dbReference type="ARBA" id="ARBA00022989"/>
    </source>
</evidence>
<keyword evidence="7 9" id="KW-0807">Transducer</keyword>
<dbReference type="InterPro" id="IPR004089">
    <property type="entry name" value="MCPsignal_dom"/>
</dbReference>
<feature type="compositionally biased region" description="Basic and acidic residues" evidence="10">
    <location>
        <begin position="675"/>
        <end position="688"/>
    </location>
</feature>
<evidence type="ECO:0000256" key="9">
    <source>
        <dbReference type="PROSITE-ProRule" id="PRU00284"/>
    </source>
</evidence>
<dbReference type="Pfam" id="PF00672">
    <property type="entry name" value="HAMP"/>
    <property type="match status" value="1"/>
</dbReference>
<dbReference type="Gene3D" id="1.10.287.950">
    <property type="entry name" value="Methyl-accepting chemotaxis protein"/>
    <property type="match status" value="1"/>
</dbReference>
<gene>
    <name evidence="14" type="ORF">GCM10008906_08450</name>
</gene>
<evidence type="ECO:0000256" key="8">
    <source>
        <dbReference type="ARBA" id="ARBA00029447"/>
    </source>
</evidence>
<dbReference type="RefSeq" id="WP_343759195.1">
    <property type="nucleotide sequence ID" value="NZ_BAAACG010000006.1"/>
</dbReference>
<reference evidence="14 15" key="1">
    <citation type="journal article" date="2019" name="Int. J. Syst. Evol. Microbiol.">
        <title>The Global Catalogue of Microorganisms (GCM) 10K type strain sequencing project: providing services to taxonomists for standard genome sequencing and annotation.</title>
        <authorList>
            <consortium name="The Broad Institute Genomics Platform"/>
            <consortium name="The Broad Institute Genome Sequencing Center for Infectious Disease"/>
            <person name="Wu L."/>
            <person name="Ma J."/>
        </authorList>
    </citation>
    <scope>NUCLEOTIDE SEQUENCE [LARGE SCALE GENOMIC DNA]</scope>
    <source>
        <strain evidence="14 15">JCM 1407</strain>
    </source>
</reference>
<dbReference type="InterPro" id="IPR029151">
    <property type="entry name" value="Sensor-like_sf"/>
</dbReference>
<evidence type="ECO:0000256" key="11">
    <source>
        <dbReference type="SAM" id="Phobius"/>
    </source>
</evidence>
<dbReference type="Pfam" id="PF00015">
    <property type="entry name" value="MCPsignal"/>
    <property type="match status" value="1"/>
</dbReference>
<organism evidence="14 15">
    <name type="scientific">Clostridium oceanicum</name>
    <dbReference type="NCBI Taxonomy" id="1543"/>
    <lineage>
        <taxon>Bacteria</taxon>
        <taxon>Bacillati</taxon>
        <taxon>Bacillota</taxon>
        <taxon>Clostridia</taxon>
        <taxon>Eubacteriales</taxon>
        <taxon>Clostridiaceae</taxon>
        <taxon>Clostridium</taxon>
    </lineage>
</organism>
<evidence type="ECO:0000259" key="12">
    <source>
        <dbReference type="PROSITE" id="PS50111"/>
    </source>
</evidence>
<evidence type="ECO:0000256" key="3">
    <source>
        <dbReference type="ARBA" id="ARBA00022500"/>
    </source>
</evidence>
<keyword evidence="6 11" id="KW-0472">Membrane</keyword>
<evidence type="ECO:0000256" key="4">
    <source>
        <dbReference type="ARBA" id="ARBA00022692"/>
    </source>
</evidence>
<dbReference type="PROSITE" id="PS50885">
    <property type="entry name" value="HAMP"/>
    <property type="match status" value="1"/>
</dbReference>
<evidence type="ECO:0000256" key="1">
    <source>
        <dbReference type="ARBA" id="ARBA00004651"/>
    </source>
</evidence>
<dbReference type="SUPFAM" id="SSF58104">
    <property type="entry name" value="Methyl-accepting chemotaxis protein (MCP) signaling domain"/>
    <property type="match status" value="1"/>
</dbReference>
<dbReference type="Gene3D" id="6.10.340.10">
    <property type="match status" value="1"/>
</dbReference>
<sequence length="695" mass="76157">MTKSKNGMGIRKKLLLYFAIIIFCISIGLGLISYFVSSKILVKNIDSTLPDAAKEASQIVESRLQGQLNSLKQIADINEIKDPKVKWDEKRKILTKKAKDLNILRMTLSDSKGNAISTENKKFNISDREYFKKCLNGNAAVSDPISSKADNSMIITFAVPVKDNNDKVIGALLGIEYGMTLSNMVKDISYGDKSLTFMINKEGKTIADKDKQLVLSGNNILNQSKSDKSLKELGKVYERMIAGETGVGDYEYKGVEKYLGFTKVNLTGWSIGITAPKNVLMSGVKRIMIYMLICSFIFLILGVVFSDFIGRSIVNPITKAVSHLKIIASGDYSKDVEKKYLNQNDEVGELTRAIDSMQEDIKHTVLSVKSSIEKVNSHSENLSAISEEMSSSSENVSRTIQDVAEGTGSQANDLTKITSVLNDFEKSLNEMLLSIEDINSTSTGIEKTANESNEKMIDLVSSISKVITNFDEFVKKLNKLGQNIGKINNITDLINSIAEQTNLLALNAAIEAARVGAAGKGFAVVADEIRKLAEQSKDSSEEISNLIDTISRENHQIIESSKIVSTKLEESGKTIDIGVISFNNIIDAVKNVIPKIQSVNSSASLINKEKNSIIETIENSSSIAEEISASSEEIAASSEEMTASTEEVSTAATELSYMTGDVKKELDKFKLGKISKDKGSTSNLRKDEEDKENEE</sequence>
<keyword evidence="15" id="KW-1185">Reference proteome</keyword>
<evidence type="ECO:0000256" key="10">
    <source>
        <dbReference type="SAM" id="MobiDB-lite"/>
    </source>
</evidence>